<organism evidence="1 2">
    <name type="scientific">Porphyra umbilicalis</name>
    <name type="common">Purple laver</name>
    <name type="synonym">Red alga</name>
    <dbReference type="NCBI Taxonomy" id="2786"/>
    <lineage>
        <taxon>Eukaryota</taxon>
        <taxon>Rhodophyta</taxon>
        <taxon>Bangiophyceae</taxon>
        <taxon>Bangiales</taxon>
        <taxon>Bangiaceae</taxon>
        <taxon>Porphyra</taxon>
    </lineage>
</organism>
<evidence type="ECO:0000313" key="1">
    <source>
        <dbReference type="EMBL" id="OSX79703.1"/>
    </source>
</evidence>
<reference evidence="1 2" key="1">
    <citation type="submission" date="2017-03" db="EMBL/GenBank/DDBJ databases">
        <title>WGS assembly of Porphyra umbilicalis.</title>
        <authorList>
            <person name="Brawley S.H."/>
            <person name="Blouin N.A."/>
            <person name="Ficko-Blean E."/>
            <person name="Wheeler G.L."/>
            <person name="Lohr M."/>
            <person name="Goodson H.V."/>
            <person name="Jenkins J.W."/>
            <person name="Blaby-Haas C.E."/>
            <person name="Helliwell K.E."/>
            <person name="Chan C."/>
            <person name="Marriage T."/>
            <person name="Bhattacharya D."/>
            <person name="Klein A.S."/>
            <person name="Badis Y."/>
            <person name="Brodie J."/>
            <person name="Cao Y."/>
            <person name="Collen J."/>
            <person name="Dittami S.M."/>
            <person name="Gachon C.M."/>
            <person name="Green B.R."/>
            <person name="Karpowicz S."/>
            <person name="Kim J.W."/>
            <person name="Kudahl U."/>
            <person name="Lin S."/>
            <person name="Michel G."/>
            <person name="Mittag M."/>
            <person name="Olson B.J."/>
            <person name="Pangilinan J."/>
            <person name="Peng Y."/>
            <person name="Qiu H."/>
            <person name="Shu S."/>
            <person name="Singer J.T."/>
            <person name="Smith A.G."/>
            <person name="Sprecher B.N."/>
            <person name="Wagner V."/>
            <person name="Wang W."/>
            <person name="Wang Z.-Y."/>
            <person name="Yan J."/>
            <person name="Yarish C."/>
            <person name="Zoeuner-Riek S."/>
            <person name="Zhuang Y."/>
            <person name="Zou Y."/>
            <person name="Lindquist E.A."/>
            <person name="Grimwood J."/>
            <person name="Barry K."/>
            <person name="Rokhsar D.S."/>
            <person name="Schmutz J."/>
            <person name="Stiller J.W."/>
            <person name="Grossman A.R."/>
            <person name="Prochnik S.E."/>
        </authorList>
    </citation>
    <scope>NUCLEOTIDE SEQUENCE [LARGE SCALE GENOMIC DNA]</scope>
    <source>
        <strain evidence="1">4086291</strain>
    </source>
</reference>
<name>A0A1X6PGA3_PORUM</name>
<accession>A0A1X6PGA3</accession>
<proteinExistence type="predicted"/>
<keyword evidence="2" id="KW-1185">Reference proteome</keyword>
<sequence>MERDVLVNELAAKLDSVQRDLMLSKASLSGLSALQDVMSMDKWALGAALQGCLRALLMVRVKACPPRRTARTKRNQSTLTIDHIAVCGAVDQLAAMCRLEVESTRSAGGRVDGRVIHFPGCRAALSMLSCSASETAASLCHSFGRKDGTISTRLLLERYAQQDGKVWYILERNATDGTAAVARRSERSDAVLQPSTGGPLVRATLSIMDIPGLGSSCPVVLRWSPVARHGRPAGSTSNDVAGRVSLVFPVCVVEDAGTDLQALL</sequence>
<dbReference type="EMBL" id="KV918787">
    <property type="protein sequence ID" value="OSX79703.1"/>
    <property type="molecule type" value="Genomic_DNA"/>
</dbReference>
<dbReference type="AlphaFoldDB" id="A0A1X6PGA3"/>
<evidence type="ECO:0000313" key="2">
    <source>
        <dbReference type="Proteomes" id="UP000218209"/>
    </source>
</evidence>
<dbReference type="Proteomes" id="UP000218209">
    <property type="component" value="Unassembled WGS sequence"/>
</dbReference>
<gene>
    <name evidence="1" type="ORF">BU14_0072s0061</name>
</gene>
<protein>
    <submittedName>
        <fullName evidence="1">Uncharacterized protein</fullName>
    </submittedName>
</protein>